<feature type="transmembrane region" description="Helical" evidence="10">
    <location>
        <begin position="190"/>
        <end position="210"/>
    </location>
</feature>
<dbReference type="InterPro" id="IPR002528">
    <property type="entry name" value="MATE_fam"/>
</dbReference>
<feature type="transmembrane region" description="Helical" evidence="10">
    <location>
        <begin position="279"/>
        <end position="299"/>
    </location>
</feature>
<reference evidence="11 12" key="1">
    <citation type="journal article" date="2014" name="Antonie Van Leeuwenhoek">
        <title>Roseivivax atlanticus sp. nov., isolated from surface seawater of the Atlantic Ocean.</title>
        <authorList>
            <person name="Li G."/>
            <person name="Lai Q."/>
            <person name="Liu X."/>
            <person name="Sun F."/>
            <person name="Shao Z."/>
        </authorList>
    </citation>
    <scope>NUCLEOTIDE SEQUENCE [LARGE SCALE GENOMIC DNA]</scope>
    <source>
        <strain evidence="11 12">22II-s10s</strain>
    </source>
</reference>
<keyword evidence="3" id="KW-0050">Antiport</keyword>
<evidence type="ECO:0000256" key="7">
    <source>
        <dbReference type="ARBA" id="ARBA00023065"/>
    </source>
</evidence>
<proteinExistence type="predicted"/>
<dbReference type="GO" id="GO:0006811">
    <property type="term" value="P:monoatomic ion transport"/>
    <property type="evidence" value="ECO:0007669"/>
    <property type="project" value="UniProtKB-KW"/>
</dbReference>
<comment type="caution">
    <text evidence="11">The sequence shown here is derived from an EMBL/GenBank/DDBJ whole genome shotgun (WGS) entry which is preliminary data.</text>
</comment>
<dbReference type="PANTHER" id="PTHR43298:SF2">
    <property type="entry name" value="FMN_FAD EXPORTER YEEO-RELATED"/>
    <property type="match status" value="1"/>
</dbReference>
<keyword evidence="8 10" id="KW-0472">Membrane</keyword>
<accession>W4HNP7</accession>
<protein>
    <recommendedName>
        <fullName evidence="9">Multidrug-efflux transporter</fullName>
    </recommendedName>
</protein>
<dbReference type="NCBIfam" id="TIGR00797">
    <property type="entry name" value="matE"/>
    <property type="match status" value="1"/>
</dbReference>
<keyword evidence="6 10" id="KW-1133">Transmembrane helix</keyword>
<feature type="transmembrane region" description="Helical" evidence="10">
    <location>
        <begin position="351"/>
        <end position="378"/>
    </location>
</feature>
<feature type="transmembrane region" description="Helical" evidence="10">
    <location>
        <begin position="157"/>
        <end position="178"/>
    </location>
</feature>
<keyword evidence="2" id="KW-0813">Transport</keyword>
<dbReference type="STRING" id="1379903.ATO8_04071"/>
<feature type="transmembrane region" description="Helical" evidence="10">
    <location>
        <begin position="390"/>
        <end position="411"/>
    </location>
</feature>
<dbReference type="CDD" id="cd13131">
    <property type="entry name" value="MATE_NorM_like"/>
    <property type="match status" value="1"/>
</dbReference>
<evidence type="ECO:0000256" key="2">
    <source>
        <dbReference type="ARBA" id="ARBA00022448"/>
    </source>
</evidence>
<keyword evidence="12" id="KW-1185">Reference proteome</keyword>
<feature type="transmembrane region" description="Helical" evidence="10">
    <location>
        <begin position="47"/>
        <end position="68"/>
    </location>
</feature>
<feature type="transmembrane region" description="Helical" evidence="10">
    <location>
        <begin position="127"/>
        <end position="145"/>
    </location>
</feature>
<dbReference type="PANTHER" id="PTHR43298">
    <property type="entry name" value="MULTIDRUG RESISTANCE PROTEIN NORM-RELATED"/>
    <property type="match status" value="1"/>
</dbReference>
<dbReference type="InterPro" id="IPR048279">
    <property type="entry name" value="MdtK-like"/>
</dbReference>
<feature type="transmembrane region" description="Helical" evidence="10">
    <location>
        <begin position="7"/>
        <end position="27"/>
    </location>
</feature>
<dbReference type="GO" id="GO:0015297">
    <property type="term" value="F:antiporter activity"/>
    <property type="evidence" value="ECO:0007669"/>
    <property type="project" value="UniProtKB-KW"/>
</dbReference>
<comment type="subcellular location">
    <subcellularLocation>
        <location evidence="1">Cell inner membrane</location>
        <topology evidence="1">Multi-pass membrane protein</topology>
    </subcellularLocation>
</comment>
<evidence type="ECO:0000256" key="9">
    <source>
        <dbReference type="ARBA" id="ARBA00031636"/>
    </source>
</evidence>
<dbReference type="PIRSF" id="PIRSF006603">
    <property type="entry name" value="DinF"/>
    <property type="match status" value="1"/>
</dbReference>
<evidence type="ECO:0000256" key="5">
    <source>
        <dbReference type="ARBA" id="ARBA00022692"/>
    </source>
</evidence>
<feature type="transmembrane region" description="Helical" evidence="10">
    <location>
        <begin position="249"/>
        <end position="273"/>
    </location>
</feature>
<evidence type="ECO:0000256" key="6">
    <source>
        <dbReference type="ARBA" id="ARBA00022989"/>
    </source>
</evidence>
<dbReference type="EMBL" id="AQQW01000002">
    <property type="protein sequence ID" value="ETW14038.1"/>
    <property type="molecule type" value="Genomic_DNA"/>
</dbReference>
<evidence type="ECO:0000256" key="8">
    <source>
        <dbReference type="ARBA" id="ARBA00023136"/>
    </source>
</evidence>
<dbReference type="PATRIC" id="fig|1317118.6.peg.842"/>
<feature type="transmembrane region" description="Helical" evidence="10">
    <location>
        <begin position="311"/>
        <end position="331"/>
    </location>
</feature>
<keyword evidence="4" id="KW-1003">Cell membrane</keyword>
<evidence type="ECO:0000256" key="3">
    <source>
        <dbReference type="ARBA" id="ARBA00022449"/>
    </source>
</evidence>
<dbReference type="Pfam" id="PF01554">
    <property type="entry name" value="MatE"/>
    <property type="match status" value="2"/>
</dbReference>
<keyword evidence="5 10" id="KW-0812">Transmembrane</keyword>
<dbReference type="AlphaFoldDB" id="W4HNP7"/>
<evidence type="ECO:0000313" key="12">
    <source>
        <dbReference type="Proteomes" id="UP000019063"/>
    </source>
</evidence>
<evidence type="ECO:0000256" key="10">
    <source>
        <dbReference type="SAM" id="Phobius"/>
    </source>
</evidence>
<organism evidence="11 12">
    <name type="scientific">Roseivivax marinus</name>
    <dbReference type="NCBI Taxonomy" id="1379903"/>
    <lineage>
        <taxon>Bacteria</taxon>
        <taxon>Pseudomonadati</taxon>
        <taxon>Pseudomonadota</taxon>
        <taxon>Alphaproteobacteria</taxon>
        <taxon>Rhodobacterales</taxon>
        <taxon>Roseobacteraceae</taxon>
        <taxon>Roseivivax</taxon>
    </lineage>
</organism>
<keyword evidence="7" id="KW-0406">Ion transport</keyword>
<name>W4HNP7_9RHOB</name>
<feature type="transmembrane region" description="Helical" evidence="10">
    <location>
        <begin position="89"/>
        <end position="107"/>
    </location>
</feature>
<dbReference type="Proteomes" id="UP000019063">
    <property type="component" value="Unassembled WGS sequence"/>
</dbReference>
<dbReference type="GO" id="GO:0005886">
    <property type="term" value="C:plasma membrane"/>
    <property type="evidence" value="ECO:0007669"/>
    <property type="project" value="UniProtKB-SubCell"/>
</dbReference>
<dbReference type="GO" id="GO:0042910">
    <property type="term" value="F:xenobiotic transmembrane transporter activity"/>
    <property type="evidence" value="ECO:0007669"/>
    <property type="project" value="InterPro"/>
</dbReference>
<sequence length="452" mass="47728">MTYPAHVRAVLTLGLPLIGGHLAQFLIGLTDTMMLGWYGAEALAALTLAHTAFFTLFLLGTGIAWAVMPMVASYAAQGDQVSIRRATRMGLWLSLIFFALTVLPLWLSEPILLALGQEARVSADAQTYLRVALWGMAPALGVMVLKSYLAGLEHTRIVFWITGLAAVLNAGFNWVLIFGHLGAPELGIRGAAIASVLTHAVSLAGVVLYARAKLPEHDLFARFWKPDWEMFGQVFRLGWPIGLTNLSEVGLFAASAFMMGAIGTVALAAHGIAVQLATAAFMIHMGLSNAATVRAGNAFGRNDAGHLVRGAWAVIAISVAVACVTVAVFVLMPEPLVGAFLDPADPDRAAIVEAGVSLLIVAALFQLVDGAQVIALGLLRGVQDTRVPMVMAAVAYWGLGLPAAWAFGFGLGWGGPGIWLGLVIGLGAAGVFLMWRFWSRAVPQAEARPTLA</sequence>
<dbReference type="eggNOG" id="COG0534">
    <property type="taxonomic scope" value="Bacteria"/>
</dbReference>
<gene>
    <name evidence="11" type="ORF">ATO8_04071</name>
</gene>
<dbReference type="InterPro" id="IPR050222">
    <property type="entry name" value="MATE_MdtK"/>
</dbReference>
<evidence type="ECO:0000313" key="11">
    <source>
        <dbReference type="EMBL" id="ETW14038.1"/>
    </source>
</evidence>
<feature type="transmembrane region" description="Helical" evidence="10">
    <location>
        <begin position="417"/>
        <end position="438"/>
    </location>
</feature>
<evidence type="ECO:0000256" key="4">
    <source>
        <dbReference type="ARBA" id="ARBA00022475"/>
    </source>
</evidence>
<evidence type="ECO:0000256" key="1">
    <source>
        <dbReference type="ARBA" id="ARBA00004429"/>
    </source>
</evidence>